<feature type="transmembrane region" description="Helical" evidence="1">
    <location>
        <begin position="142"/>
        <end position="160"/>
    </location>
</feature>
<keyword evidence="1" id="KW-0472">Membrane</keyword>
<dbReference type="InterPro" id="IPR000326">
    <property type="entry name" value="PAP2/HPO"/>
</dbReference>
<evidence type="ECO:0000256" key="1">
    <source>
        <dbReference type="SAM" id="Phobius"/>
    </source>
</evidence>
<reference evidence="3 4" key="1">
    <citation type="submission" date="2019-09" db="EMBL/GenBank/DDBJ databases">
        <title>Genome Sequences of Streptomyces kaniharaensis ATCC 21070.</title>
        <authorList>
            <person name="Zhu W."/>
            <person name="De Crecy-Lagard V."/>
            <person name="Richards N.G."/>
        </authorList>
    </citation>
    <scope>NUCLEOTIDE SEQUENCE [LARGE SCALE GENOMIC DNA]</scope>
    <source>
        <strain evidence="3 4">SF-557</strain>
    </source>
</reference>
<feature type="transmembrane region" description="Helical" evidence="1">
    <location>
        <begin position="199"/>
        <end position="218"/>
    </location>
</feature>
<dbReference type="OrthoDB" id="5289372at2"/>
<gene>
    <name evidence="3" type="ORF">F7Q99_35725</name>
</gene>
<dbReference type="InterPro" id="IPR036938">
    <property type="entry name" value="PAP2/HPO_sf"/>
</dbReference>
<feature type="transmembrane region" description="Helical" evidence="1">
    <location>
        <begin position="172"/>
        <end position="193"/>
    </location>
</feature>
<proteinExistence type="predicted"/>
<feature type="transmembrane region" description="Helical" evidence="1">
    <location>
        <begin position="101"/>
        <end position="122"/>
    </location>
</feature>
<keyword evidence="1" id="KW-1133">Transmembrane helix</keyword>
<organism evidence="3 4">
    <name type="scientific">Streptomyces kaniharaensis</name>
    <dbReference type="NCBI Taxonomy" id="212423"/>
    <lineage>
        <taxon>Bacteria</taxon>
        <taxon>Bacillati</taxon>
        <taxon>Actinomycetota</taxon>
        <taxon>Actinomycetes</taxon>
        <taxon>Kitasatosporales</taxon>
        <taxon>Streptomycetaceae</taxon>
        <taxon>Streptomyces</taxon>
    </lineage>
</organism>
<accession>A0A6N7L0L7</accession>
<feature type="transmembrane region" description="Helical" evidence="1">
    <location>
        <begin position="66"/>
        <end position="89"/>
    </location>
</feature>
<evidence type="ECO:0000313" key="4">
    <source>
        <dbReference type="Proteomes" id="UP000450000"/>
    </source>
</evidence>
<dbReference type="PANTHER" id="PTHR14969:SF13">
    <property type="entry name" value="AT30094P"/>
    <property type="match status" value="1"/>
</dbReference>
<dbReference type="EMBL" id="WBOF01000004">
    <property type="protein sequence ID" value="MQS17392.1"/>
    <property type="molecule type" value="Genomic_DNA"/>
</dbReference>
<dbReference type="PANTHER" id="PTHR14969">
    <property type="entry name" value="SPHINGOSINE-1-PHOSPHATE PHOSPHOHYDROLASE"/>
    <property type="match status" value="1"/>
</dbReference>
<comment type="caution">
    <text evidence="3">The sequence shown here is derived from an EMBL/GenBank/DDBJ whole genome shotgun (WGS) entry which is preliminary data.</text>
</comment>
<evidence type="ECO:0000259" key="2">
    <source>
        <dbReference type="SMART" id="SM00014"/>
    </source>
</evidence>
<keyword evidence="1" id="KW-0812">Transmembrane</keyword>
<dbReference type="Pfam" id="PF01569">
    <property type="entry name" value="PAP2"/>
    <property type="match status" value="1"/>
</dbReference>
<feature type="domain" description="Phosphatidic acid phosphatase type 2/haloperoxidase" evidence="2">
    <location>
        <begin position="104"/>
        <end position="214"/>
    </location>
</feature>
<dbReference type="RefSeq" id="WP_153470159.1">
    <property type="nucleotide sequence ID" value="NZ_WBOF01000004.1"/>
</dbReference>
<keyword evidence="4" id="KW-1185">Reference proteome</keyword>
<dbReference type="Gene3D" id="1.20.144.10">
    <property type="entry name" value="Phosphatidic acid phosphatase type 2/haloperoxidase"/>
    <property type="match status" value="1"/>
</dbReference>
<dbReference type="AlphaFoldDB" id="A0A6N7L0L7"/>
<protein>
    <submittedName>
        <fullName evidence="3">Phosphatase PAP2 family protein</fullName>
    </submittedName>
</protein>
<dbReference type="SMART" id="SM00014">
    <property type="entry name" value="acidPPc"/>
    <property type="match status" value="1"/>
</dbReference>
<name>A0A6N7L0L7_9ACTN</name>
<evidence type="ECO:0000313" key="3">
    <source>
        <dbReference type="EMBL" id="MQS17392.1"/>
    </source>
</evidence>
<dbReference type="Proteomes" id="UP000450000">
    <property type="component" value="Unassembled WGS sequence"/>
</dbReference>
<dbReference type="SUPFAM" id="SSF48317">
    <property type="entry name" value="Acid phosphatase/Vanadium-dependent haloperoxidase"/>
    <property type="match status" value="1"/>
</dbReference>
<sequence>MNRALSRPPRLPNVREAAAATAAALALAAVLALFVSVADLLADRHAGLIDHTVLGEAVEHRSLPMTVFMEAVSTAAEIPLMAAAGLLALFFARTTRSWRPLLIVGGAAVLSVGLATLVKDVVARTRPPLASAVVAETGFSFPSRHTTVATALLLAMAYLLARRTSRRALTAVWWATALALAALVAASRVYLGVHWATDVTAGFALGGAAALTLITADLGHRLLTRRRHGAS</sequence>